<dbReference type="InterPro" id="IPR042095">
    <property type="entry name" value="SUMF_sf"/>
</dbReference>
<sequence length="845" mass="90717">MAVQSQQGRASAPRRWGLLLCVIACFLLIQPLASDAATVVTSDTRVALVIGISKYQFAPPLANPGNDARRMAEALRRLNFTVDESYDPDYRGLGRALREFGLKAQSADVALIFFAGHGMQVDHENYLVPADAKLEREHDLLYEALSLDLPLGEVSQAKKIGILLLDACRNNPFVDRMTRSVSMAGRSVDKPKGLARVDRVPRNTIVVMATRADEITDDGTGEDSPFTQALLAHLQIPGLELSLFFRSVRDTVLRATNYRQEPYVFSSLGADPFYFYPRPPHRPPIIGSIAELSVPDVAGPTPLSVPRPTAPDDDPLTIRILSLPQSGEIRIDGKVVAQNDAVTLEKFATATFKPDPKVTGPVGTFDFLVDDGRGGTVVGSLPIRVIPTRRPPVVEPERILSIYPAALGIRPPVAPDGGALTVTITGLPSRGVVRKGATVLKTGDRMQPGDLEILTYTPEPGTVGDAGVLRYVADDGRGGTTEGRLQIRVATADESIGATSEAALWRRVRDEGDRDAIEAYLKLFPDSRFADAARQRIEVAAAPQATAPAPKPATAPPPAPAAKPVQTATAPAPAASPEPTARAADARRMPADNQVAAAPSPPPKPEHGQTTFQECPTCPGMVQIPAGSFSMGQVSGDPSAAPVHHVVLRAFALAVHPVTVAEWKACVAANGCSSVPRMVDATDQTPVHNISWDDAQEYVVWLSQKTGHRYRLPTEAEWEYAARANTTTRYWWGNEAGVGLANCEDCGGTQERSTPLPVGSFKPNPFGLFDVSGGVAEWVADCWYPTYQGAPTDGSAREQKNCRTRVLRGGSFRSGHNDVTPTARGQYDASVRYIANGLRVAAEVE</sequence>
<dbReference type="SUPFAM" id="SSF52129">
    <property type="entry name" value="Caspase-like"/>
    <property type="match status" value="1"/>
</dbReference>
<evidence type="ECO:0000256" key="1">
    <source>
        <dbReference type="SAM" id="MobiDB-lite"/>
    </source>
</evidence>
<organism evidence="3 4">
    <name type="scientific">Aliidongia dinghuensis</name>
    <dbReference type="NCBI Taxonomy" id="1867774"/>
    <lineage>
        <taxon>Bacteria</taxon>
        <taxon>Pseudomonadati</taxon>
        <taxon>Pseudomonadota</taxon>
        <taxon>Alphaproteobacteria</taxon>
        <taxon>Rhodospirillales</taxon>
        <taxon>Dongiaceae</taxon>
        <taxon>Aliidongia</taxon>
    </lineage>
</organism>
<dbReference type="GO" id="GO:0120147">
    <property type="term" value="F:formylglycine-generating oxidase activity"/>
    <property type="evidence" value="ECO:0007669"/>
    <property type="project" value="TreeGrafter"/>
</dbReference>
<dbReference type="Pfam" id="PF00656">
    <property type="entry name" value="Peptidase_C14"/>
    <property type="match status" value="1"/>
</dbReference>
<dbReference type="Gene3D" id="3.40.50.1460">
    <property type="match status" value="1"/>
</dbReference>
<evidence type="ECO:0000259" key="2">
    <source>
        <dbReference type="PROSITE" id="PS50208"/>
    </source>
</evidence>
<protein>
    <recommendedName>
        <fullName evidence="2">Caspase family p20 domain-containing protein</fullName>
    </recommendedName>
</protein>
<dbReference type="Proteomes" id="UP000646365">
    <property type="component" value="Unassembled WGS sequence"/>
</dbReference>
<dbReference type="GO" id="GO:0006508">
    <property type="term" value="P:proteolysis"/>
    <property type="evidence" value="ECO:0007669"/>
    <property type="project" value="InterPro"/>
</dbReference>
<evidence type="ECO:0000313" key="3">
    <source>
        <dbReference type="EMBL" id="GGF15357.1"/>
    </source>
</evidence>
<dbReference type="GO" id="GO:0004197">
    <property type="term" value="F:cysteine-type endopeptidase activity"/>
    <property type="evidence" value="ECO:0007669"/>
    <property type="project" value="InterPro"/>
</dbReference>
<dbReference type="InterPro" id="IPR051043">
    <property type="entry name" value="Sulfatase_Mod_Factor_Kinase"/>
</dbReference>
<dbReference type="InterPro" id="IPR011600">
    <property type="entry name" value="Pept_C14_caspase"/>
</dbReference>
<proteinExistence type="predicted"/>
<dbReference type="PANTHER" id="PTHR23150:SF35">
    <property type="entry name" value="BLL6746 PROTEIN"/>
    <property type="match status" value="1"/>
</dbReference>
<dbReference type="AlphaFoldDB" id="A0A8J2YT70"/>
<dbReference type="PROSITE" id="PS50208">
    <property type="entry name" value="CASPASE_P20"/>
    <property type="match status" value="1"/>
</dbReference>
<dbReference type="InterPro" id="IPR016187">
    <property type="entry name" value="CTDL_fold"/>
</dbReference>
<name>A0A8J2YT70_9PROT</name>
<feature type="domain" description="Caspase family p20" evidence="2">
    <location>
        <begin position="43"/>
        <end position="172"/>
    </location>
</feature>
<gene>
    <name evidence="3" type="ORF">GCM10011611_21420</name>
</gene>
<reference evidence="3" key="1">
    <citation type="journal article" date="2014" name="Int. J. Syst. Evol. Microbiol.">
        <title>Complete genome sequence of Corynebacterium casei LMG S-19264T (=DSM 44701T), isolated from a smear-ripened cheese.</title>
        <authorList>
            <consortium name="US DOE Joint Genome Institute (JGI-PGF)"/>
            <person name="Walter F."/>
            <person name="Albersmeier A."/>
            <person name="Kalinowski J."/>
            <person name="Ruckert C."/>
        </authorList>
    </citation>
    <scope>NUCLEOTIDE SEQUENCE</scope>
    <source>
        <strain evidence="3">CGMCC 1.15725</strain>
    </source>
</reference>
<evidence type="ECO:0000313" key="4">
    <source>
        <dbReference type="Proteomes" id="UP000646365"/>
    </source>
</evidence>
<dbReference type="EMBL" id="BMJQ01000005">
    <property type="protein sequence ID" value="GGF15357.1"/>
    <property type="molecule type" value="Genomic_DNA"/>
</dbReference>
<feature type="region of interest" description="Disordered" evidence="1">
    <location>
        <begin position="541"/>
        <end position="617"/>
    </location>
</feature>
<feature type="compositionally biased region" description="Low complexity" evidence="1">
    <location>
        <begin position="562"/>
        <end position="583"/>
    </location>
</feature>
<feature type="compositionally biased region" description="Pro residues" evidence="1">
    <location>
        <begin position="549"/>
        <end position="561"/>
    </location>
</feature>
<comment type="caution">
    <text evidence="3">The sequence shown here is derived from an EMBL/GenBank/DDBJ whole genome shotgun (WGS) entry which is preliminary data.</text>
</comment>
<reference evidence="3" key="2">
    <citation type="submission" date="2020-09" db="EMBL/GenBank/DDBJ databases">
        <authorList>
            <person name="Sun Q."/>
            <person name="Zhou Y."/>
        </authorList>
    </citation>
    <scope>NUCLEOTIDE SEQUENCE</scope>
    <source>
        <strain evidence="3">CGMCC 1.15725</strain>
    </source>
</reference>
<dbReference type="InterPro" id="IPR005532">
    <property type="entry name" value="SUMF_dom"/>
</dbReference>
<dbReference type="Pfam" id="PF03781">
    <property type="entry name" value="FGE-sulfatase"/>
    <property type="match status" value="1"/>
</dbReference>
<dbReference type="InterPro" id="IPR001309">
    <property type="entry name" value="Pept_C14_p20"/>
</dbReference>
<dbReference type="PANTHER" id="PTHR23150">
    <property type="entry name" value="SULFATASE MODIFYING FACTOR 1, 2"/>
    <property type="match status" value="1"/>
</dbReference>
<accession>A0A8J2YT70</accession>
<dbReference type="SUPFAM" id="SSF56436">
    <property type="entry name" value="C-type lectin-like"/>
    <property type="match status" value="1"/>
</dbReference>
<dbReference type="InterPro" id="IPR029030">
    <property type="entry name" value="Caspase-like_dom_sf"/>
</dbReference>
<keyword evidence="4" id="KW-1185">Reference proteome</keyword>
<dbReference type="Gene3D" id="3.90.1580.10">
    <property type="entry name" value="paralog of FGE (formylglycine-generating enzyme)"/>
    <property type="match status" value="1"/>
</dbReference>